<name>A0A9X2M5S5_STRMQ</name>
<dbReference type="Proteomes" id="UP001142400">
    <property type="component" value="Unassembled WGS sequence"/>
</dbReference>
<dbReference type="AlphaFoldDB" id="A0A9X2M5S5"/>
<protein>
    <submittedName>
        <fullName evidence="1">Uncharacterized protein</fullName>
    </submittedName>
</protein>
<dbReference type="InterPro" id="IPR036271">
    <property type="entry name" value="Tet_transcr_reg_TetR-rel_C_sf"/>
</dbReference>
<accession>A0A9X2M5S5</accession>
<comment type="caution">
    <text evidence="1">The sequence shown here is derived from an EMBL/GenBank/DDBJ whole genome shotgun (WGS) entry which is preliminary data.</text>
</comment>
<dbReference type="Gene3D" id="1.10.357.10">
    <property type="entry name" value="Tetracycline Repressor, domain 2"/>
    <property type="match status" value="1"/>
</dbReference>
<evidence type="ECO:0000313" key="2">
    <source>
        <dbReference type="Proteomes" id="UP001142400"/>
    </source>
</evidence>
<dbReference type="SUPFAM" id="SSF48498">
    <property type="entry name" value="Tetracyclin repressor-like, C-terminal domain"/>
    <property type="match status" value="1"/>
</dbReference>
<sequence length="134" mass="15318">MISVVDRFFNRMGKDAQLRSQDPTDVREQVEAYLSASVDRNRRASRQFVQDVELYGPTRHVYDRHEEIAIRELEGIVSRAIDRGEVTRGTPALWAELLGVVIRGLRDPEVLDRLGASRDEALELFGHLCRRGLS</sequence>
<dbReference type="RefSeq" id="WP_257636043.1">
    <property type="nucleotide sequence ID" value="NZ_JANIIC010000098.1"/>
</dbReference>
<dbReference type="EMBL" id="JANIIC010000098">
    <property type="protein sequence ID" value="MCQ8835953.1"/>
    <property type="molecule type" value="Genomic_DNA"/>
</dbReference>
<keyword evidence="2" id="KW-1185">Reference proteome</keyword>
<organism evidence="1 2">
    <name type="scientific">Streptomyces malaysiensis subsp. samsunensis</name>
    <dbReference type="NCBI Taxonomy" id="459658"/>
    <lineage>
        <taxon>Bacteria</taxon>
        <taxon>Bacillati</taxon>
        <taxon>Actinomycetota</taxon>
        <taxon>Actinomycetes</taxon>
        <taxon>Kitasatosporales</taxon>
        <taxon>Streptomycetaceae</taxon>
        <taxon>Streptomyces</taxon>
        <taxon>Streptomyces violaceusniger group</taxon>
    </lineage>
</organism>
<proteinExistence type="predicted"/>
<gene>
    <name evidence="1" type="ORF">NQU54_44800</name>
</gene>
<reference evidence="1" key="1">
    <citation type="submission" date="2022-06" db="EMBL/GenBank/DDBJ databases">
        <title>WGS of actinobacteria.</title>
        <authorList>
            <person name="Thawai C."/>
        </authorList>
    </citation>
    <scope>NUCLEOTIDE SEQUENCE</scope>
    <source>
        <strain evidence="1">DSM 42010</strain>
    </source>
</reference>
<evidence type="ECO:0000313" key="1">
    <source>
        <dbReference type="EMBL" id="MCQ8835953.1"/>
    </source>
</evidence>